<name>A0A838B720_9HYPH</name>
<dbReference type="PANTHER" id="PTHR28620">
    <property type="entry name" value="CENTROMERE PROTEIN V"/>
    <property type="match status" value="1"/>
</dbReference>
<comment type="similarity">
    <text evidence="1">Belongs to the Gfa family.</text>
</comment>
<dbReference type="InterPro" id="IPR052355">
    <property type="entry name" value="CENP-V-like"/>
</dbReference>
<feature type="domain" description="CENP-V/GFA" evidence="4">
    <location>
        <begin position="4"/>
        <end position="118"/>
    </location>
</feature>
<keyword evidence="3" id="KW-0862">Zinc</keyword>
<organism evidence="5 6">
    <name type="scientific">Mesorhizobium neociceri</name>
    <dbReference type="NCBI Taxonomy" id="1307853"/>
    <lineage>
        <taxon>Bacteria</taxon>
        <taxon>Pseudomonadati</taxon>
        <taxon>Pseudomonadota</taxon>
        <taxon>Alphaproteobacteria</taxon>
        <taxon>Hyphomicrobiales</taxon>
        <taxon>Phyllobacteriaceae</taxon>
        <taxon>Mesorhizobium</taxon>
    </lineage>
</organism>
<dbReference type="InterPro" id="IPR011057">
    <property type="entry name" value="Mss4-like_sf"/>
</dbReference>
<dbReference type="GO" id="GO:0016846">
    <property type="term" value="F:carbon-sulfur lyase activity"/>
    <property type="evidence" value="ECO:0007669"/>
    <property type="project" value="InterPro"/>
</dbReference>
<evidence type="ECO:0000259" key="4">
    <source>
        <dbReference type="PROSITE" id="PS51891"/>
    </source>
</evidence>
<dbReference type="GO" id="GO:0046872">
    <property type="term" value="F:metal ion binding"/>
    <property type="evidence" value="ECO:0007669"/>
    <property type="project" value="UniProtKB-KW"/>
</dbReference>
<dbReference type="EMBL" id="JACDTY010000006">
    <property type="protein sequence ID" value="MBA1141494.1"/>
    <property type="molecule type" value="Genomic_DNA"/>
</dbReference>
<dbReference type="PROSITE" id="PS51891">
    <property type="entry name" value="CENP_V_GFA"/>
    <property type="match status" value="1"/>
</dbReference>
<evidence type="ECO:0000313" key="5">
    <source>
        <dbReference type="EMBL" id="MBA1141494.1"/>
    </source>
</evidence>
<dbReference type="Proteomes" id="UP000558284">
    <property type="component" value="Unassembled WGS sequence"/>
</dbReference>
<evidence type="ECO:0000256" key="2">
    <source>
        <dbReference type="ARBA" id="ARBA00022723"/>
    </source>
</evidence>
<dbReference type="Gene3D" id="2.170.150.70">
    <property type="match status" value="1"/>
</dbReference>
<accession>A0A838B720</accession>
<reference evidence="5 6" key="1">
    <citation type="submission" date="2020-07" db="EMBL/GenBank/DDBJ databases">
        <title>Definition of the novel symbiovar canariense within Mesorhizobium novociceri, a new species of genus Mesorhizobium nodulating Cicer canariense in the Caldera de Taburiente National Park (La Palma, Canary Islands).</title>
        <authorList>
            <person name="Leon-Barrios M."/>
            <person name="Perez-Yepez J."/>
            <person name="Flores-Felix J.D."/>
            <person name="Ramirez-Baena M.H."/>
            <person name="Pulido-Suarez L."/>
            <person name="Igual J.M."/>
            <person name="Velazquez E."/>
            <person name="Peix A."/>
        </authorList>
    </citation>
    <scope>NUCLEOTIDE SEQUENCE [LARGE SCALE GENOMIC DNA]</scope>
    <source>
        <strain evidence="5 6">CCANP35</strain>
    </source>
</reference>
<dbReference type="PANTHER" id="PTHR28620:SF1">
    <property type="entry name" value="CENP-V_GFA DOMAIN-CONTAINING PROTEIN"/>
    <property type="match status" value="1"/>
</dbReference>
<dbReference type="RefSeq" id="WP_181058380.1">
    <property type="nucleotide sequence ID" value="NZ_JACDTY010000006.1"/>
</dbReference>
<evidence type="ECO:0000313" key="6">
    <source>
        <dbReference type="Proteomes" id="UP000558284"/>
    </source>
</evidence>
<protein>
    <submittedName>
        <fullName evidence="5">Aldehyde-activating protein</fullName>
    </submittedName>
</protein>
<gene>
    <name evidence="5" type="ORF">H0241_14680</name>
</gene>
<proteinExistence type="inferred from homology"/>
<keyword evidence="6" id="KW-1185">Reference proteome</keyword>
<evidence type="ECO:0000256" key="3">
    <source>
        <dbReference type="ARBA" id="ARBA00022833"/>
    </source>
</evidence>
<dbReference type="SUPFAM" id="SSF51316">
    <property type="entry name" value="Mss4-like"/>
    <property type="match status" value="1"/>
</dbReference>
<keyword evidence="2" id="KW-0479">Metal-binding</keyword>
<dbReference type="AlphaFoldDB" id="A0A838B720"/>
<evidence type="ECO:0000256" key="1">
    <source>
        <dbReference type="ARBA" id="ARBA00005495"/>
    </source>
</evidence>
<dbReference type="Pfam" id="PF04828">
    <property type="entry name" value="GFA"/>
    <property type="match status" value="1"/>
</dbReference>
<comment type="caution">
    <text evidence="5">The sequence shown here is derived from an EMBL/GenBank/DDBJ whole genome shotgun (WGS) entry which is preliminary data.</text>
</comment>
<sequence>MSEYRGGCHCGNIHLTFETGIEPSEMEIRACQCAFCVRHGSRAAADPLGLLIVTVEDEACLHRYRFGLRTADYLICRDCGVYVAAVTTDGGDPRAIVIVNALDDRLRFSREPVPMDYDAESRDGRMARRQARWMPVEIRSAVSG</sequence>
<dbReference type="InterPro" id="IPR006913">
    <property type="entry name" value="CENP-V/GFA"/>
</dbReference>